<protein>
    <submittedName>
        <fullName evidence="2">Uncharacterized protein</fullName>
    </submittedName>
</protein>
<gene>
    <name evidence="2" type="ORF">V9T40_013809</name>
</gene>
<comment type="caution">
    <text evidence="2">The sequence shown here is derived from an EMBL/GenBank/DDBJ whole genome shotgun (WGS) entry which is preliminary data.</text>
</comment>
<keyword evidence="1" id="KW-1133">Transmembrane helix</keyword>
<dbReference type="Proteomes" id="UP001367676">
    <property type="component" value="Unassembled WGS sequence"/>
</dbReference>
<evidence type="ECO:0000313" key="3">
    <source>
        <dbReference type="Proteomes" id="UP001367676"/>
    </source>
</evidence>
<organism evidence="2 3">
    <name type="scientific">Parthenolecanium corni</name>
    <dbReference type="NCBI Taxonomy" id="536013"/>
    <lineage>
        <taxon>Eukaryota</taxon>
        <taxon>Metazoa</taxon>
        <taxon>Ecdysozoa</taxon>
        <taxon>Arthropoda</taxon>
        <taxon>Hexapoda</taxon>
        <taxon>Insecta</taxon>
        <taxon>Pterygota</taxon>
        <taxon>Neoptera</taxon>
        <taxon>Paraneoptera</taxon>
        <taxon>Hemiptera</taxon>
        <taxon>Sternorrhyncha</taxon>
        <taxon>Coccoidea</taxon>
        <taxon>Coccidae</taxon>
        <taxon>Parthenolecanium</taxon>
    </lineage>
</organism>
<dbReference type="EMBL" id="JBBCAQ010000033">
    <property type="protein sequence ID" value="KAK7582364.1"/>
    <property type="molecule type" value="Genomic_DNA"/>
</dbReference>
<accession>A0AAN9TDC1</accession>
<reference evidence="2 3" key="1">
    <citation type="submission" date="2024-03" db="EMBL/GenBank/DDBJ databases">
        <title>Adaptation during the transition from Ophiocordyceps entomopathogen to insect associate is accompanied by gene loss and intensified selection.</title>
        <authorList>
            <person name="Ward C.M."/>
            <person name="Onetto C.A."/>
            <person name="Borneman A.R."/>
        </authorList>
    </citation>
    <scope>NUCLEOTIDE SEQUENCE [LARGE SCALE GENOMIC DNA]</scope>
    <source>
        <strain evidence="2">AWRI1</strain>
        <tissue evidence="2">Single Adult Female</tissue>
    </source>
</reference>
<proteinExistence type="predicted"/>
<sequence>MPSILKLSAFAGAKQRTGANQIFEQLVAVEARLLPVLLVLTLLVTSSFQLMRVVLRMILSLSNHRVVQCS</sequence>
<evidence type="ECO:0000256" key="1">
    <source>
        <dbReference type="SAM" id="Phobius"/>
    </source>
</evidence>
<keyword evidence="3" id="KW-1185">Reference proteome</keyword>
<keyword evidence="1" id="KW-0472">Membrane</keyword>
<dbReference type="AlphaFoldDB" id="A0AAN9TDC1"/>
<evidence type="ECO:0000313" key="2">
    <source>
        <dbReference type="EMBL" id="KAK7582364.1"/>
    </source>
</evidence>
<keyword evidence="1" id="KW-0812">Transmembrane</keyword>
<feature type="transmembrane region" description="Helical" evidence="1">
    <location>
        <begin position="33"/>
        <end position="55"/>
    </location>
</feature>
<name>A0AAN9TDC1_9HEMI</name>